<accession>A0A5J9W147</accession>
<keyword evidence="1" id="KW-0812">Transmembrane</keyword>
<evidence type="ECO:0008006" key="4">
    <source>
        <dbReference type="Google" id="ProtNLM"/>
    </source>
</evidence>
<dbReference type="EMBL" id="RWGY01000007">
    <property type="protein sequence ID" value="TVU41647.1"/>
    <property type="molecule type" value="Genomic_DNA"/>
</dbReference>
<comment type="caution">
    <text evidence="2">The sequence shown here is derived from an EMBL/GenBank/DDBJ whole genome shotgun (WGS) entry which is preliminary data.</text>
</comment>
<organism evidence="2 3">
    <name type="scientific">Eragrostis curvula</name>
    <name type="common">weeping love grass</name>
    <dbReference type="NCBI Taxonomy" id="38414"/>
    <lineage>
        <taxon>Eukaryota</taxon>
        <taxon>Viridiplantae</taxon>
        <taxon>Streptophyta</taxon>
        <taxon>Embryophyta</taxon>
        <taxon>Tracheophyta</taxon>
        <taxon>Spermatophyta</taxon>
        <taxon>Magnoliopsida</taxon>
        <taxon>Liliopsida</taxon>
        <taxon>Poales</taxon>
        <taxon>Poaceae</taxon>
        <taxon>PACMAD clade</taxon>
        <taxon>Chloridoideae</taxon>
        <taxon>Eragrostideae</taxon>
        <taxon>Eragrostidinae</taxon>
        <taxon>Eragrostis</taxon>
    </lineage>
</organism>
<reference evidence="2 3" key="1">
    <citation type="journal article" date="2019" name="Sci. Rep.">
        <title>A high-quality genome of Eragrostis curvula grass provides insights into Poaceae evolution and supports new strategies to enhance forage quality.</title>
        <authorList>
            <person name="Carballo J."/>
            <person name="Santos B.A.C.M."/>
            <person name="Zappacosta D."/>
            <person name="Garbus I."/>
            <person name="Selva J.P."/>
            <person name="Gallo C.A."/>
            <person name="Diaz A."/>
            <person name="Albertini E."/>
            <person name="Caccamo M."/>
            <person name="Echenique V."/>
        </authorList>
    </citation>
    <scope>NUCLEOTIDE SEQUENCE [LARGE SCALE GENOMIC DNA]</scope>
    <source>
        <strain evidence="3">cv. Victoria</strain>
        <tissue evidence="2">Leaf</tissue>
    </source>
</reference>
<keyword evidence="3" id="KW-1185">Reference proteome</keyword>
<dbReference type="InterPro" id="IPR007658">
    <property type="entry name" value="DUF594"/>
</dbReference>
<gene>
    <name evidence="2" type="ORF">EJB05_15186</name>
</gene>
<dbReference type="AlphaFoldDB" id="A0A5J9W147"/>
<feature type="non-terminal residue" evidence="2">
    <location>
        <position position="1"/>
    </location>
</feature>
<proteinExistence type="predicted"/>
<dbReference type="Proteomes" id="UP000324897">
    <property type="component" value="Chromosome 4"/>
</dbReference>
<dbReference type="Gramene" id="TVU41647">
    <property type="protein sequence ID" value="TVU41647"/>
    <property type="gene ID" value="EJB05_15186"/>
</dbReference>
<keyword evidence="1" id="KW-1133">Transmembrane helix</keyword>
<evidence type="ECO:0000256" key="1">
    <source>
        <dbReference type="SAM" id="Phobius"/>
    </source>
</evidence>
<evidence type="ECO:0000313" key="2">
    <source>
        <dbReference type="EMBL" id="TVU41647.1"/>
    </source>
</evidence>
<evidence type="ECO:0000313" key="3">
    <source>
        <dbReference type="Proteomes" id="UP000324897"/>
    </source>
</evidence>
<feature type="transmembrane region" description="Helical" evidence="1">
    <location>
        <begin position="65"/>
        <end position="84"/>
    </location>
</feature>
<dbReference type="OrthoDB" id="677977at2759"/>
<name>A0A5J9W147_9POAL</name>
<protein>
    <recommendedName>
        <fullName evidence="4">DUF4220 domain-containing protein</fullName>
    </recommendedName>
</protein>
<keyword evidence="1" id="KW-0472">Membrane</keyword>
<feature type="transmembrane region" description="Helical" evidence="1">
    <location>
        <begin position="104"/>
        <end position="120"/>
    </location>
</feature>
<sequence length="535" mass="59814">MRDNLYGTTYFISGVKATVEGFGEFVHNYSVMLWTGLVIFVGIHTFAVVAGDPREGRNIAPSTEMLLKAIWVAYLMGIALLRSGTTDSNNLIQILLEGSFNSKVAIMFTIVVAITISKIYQKYRVFYVARGSFILGLNPRLIVSYMAQLDGSHDIEQVERHVVPPPSLIVMEGGPITLEEQTGGYNFEDKAEHQQSGCMISLMKYFSKNRSSLWLVLAAILVSEIRETMTYLCSNFNKVVLICNYVSNTRCQKFVLFVFKYLRCEWLLNNWDDTMSQCKLLVFHPWEVSILFRRLVRLPNQKKIKVPSEVKKAIFKALQGLDSEHEGQALKHIRFPLSPVPNTATVDAGSACDGKGAADTILAWHIATCIFEVRQPQPADHPLGCKTAAVRLSQYCAYLVGYRPELLPDDVEWCKTLHQTVKKEAAQVLATPPPGEDEFKHLVNSLSAESNHEVLRNGARLAQKLVHSGKGWEELAKFWSEMILYIAPSEKLDEHAEAISRGGELVTLVWALLAHAGIVERLDDTNATAATSDLC</sequence>
<dbReference type="PANTHER" id="PTHR31325">
    <property type="entry name" value="OS01G0798800 PROTEIN-RELATED"/>
    <property type="match status" value="1"/>
</dbReference>
<dbReference type="Pfam" id="PF04578">
    <property type="entry name" value="DUF594"/>
    <property type="match status" value="1"/>
</dbReference>
<feature type="transmembrane region" description="Helical" evidence="1">
    <location>
        <begin position="31"/>
        <end position="53"/>
    </location>
</feature>